<evidence type="ECO:0000256" key="5">
    <source>
        <dbReference type="HAMAP-Rule" id="MF_00265"/>
    </source>
</evidence>
<keyword evidence="8" id="KW-1185">Reference proteome</keyword>
<dbReference type="EC" id="3.1.-.-" evidence="5"/>
<dbReference type="GO" id="GO:0045926">
    <property type="term" value="P:negative regulation of growth"/>
    <property type="evidence" value="ECO:0007669"/>
    <property type="project" value="UniProtKB-ARBA"/>
</dbReference>
<dbReference type="OrthoDB" id="196567at2"/>
<dbReference type="InterPro" id="IPR006226">
    <property type="entry name" value="Mtu_PIN"/>
</dbReference>
<comment type="similarity">
    <text evidence="5">Belongs to the PINc/VapC protein family.</text>
</comment>
<dbReference type="InterPro" id="IPR029060">
    <property type="entry name" value="PIN-like_dom_sf"/>
</dbReference>
<dbReference type="GO" id="GO:0000287">
    <property type="term" value="F:magnesium ion binding"/>
    <property type="evidence" value="ECO:0007669"/>
    <property type="project" value="UniProtKB-UniRule"/>
</dbReference>
<feature type="binding site" evidence="5">
    <location>
        <position position="105"/>
    </location>
    <ligand>
        <name>Mg(2+)</name>
        <dbReference type="ChEBI" id="CHEBI:18420"/>
    </ligand>
</feature>
<evidence type="ECO:0000256" key="4">
    <source>
        <dbReference type="ARBA" id="ARBA00022801"/>
    </source>
</evidence>
<comment type="caution">
    <text evidence="7">The sequence shown here is derived from an EMBL/GenBank/DDBJ whole genome shotgun (WGS) entry which is preliminary data.</text>
</comment>
<keyword evidence="1 5" id="KW-1277">Toxin-antitoxin system</keyword>
<evidence type="ECO:0000259" key="6">
    <source>
        <dbReference type="Pfam" id="PF01850"/>
    </source>
</evidence>
<keyword evidence="5" id="KW-0460">Magnesium</keyword>
<evidence type="ECO:0000256" key="1">
    <source>
        <dbReference type="ARBA" id="ARBA00022649"/>
    </source>
</evidence>
<keyword evidence="4 5" id="KW-0378">Hydrolase</keyword>
<dbReference type="AlphaFoldDB" id="A0A1V3N6S4"/>
<dbReference type="STRING" id="108003.B1C78_16935"/>
<dbReference type="GO" id="GO:0004540">
    <property type="term" value="F:RNA nuclease activity"/>
    <property type="evidence" value="ECO:0007669"/>
    <property type="project" value="InterPro"/>
</dbReference>
<reference evidence="7 8" key="1">
    <citation type="submission" date="2017-02" db="EMBL/GenBank/DDBJ databases">
        <title>Genomic diversity within the haloalkaliphilic genus Thioalkalivibrio.</title>
        <authorList>
            <person name="Ahn A.-C."/>
            <person name="Meier-Kolthoff J."/>
            <person name="Overmars L."/>
            <person name="Richter M."/>
            <person name="Woyke T."/>
            <person name="Sorokin D.Y."/>
            <person name="Muyzer G."/>
        </authorList>
    </citation>
    <scope>NUCLEOTIDE SEQUENCE [LARGE SCALE GENOMIC DNA]</scope>
    <source>
        <strain evidence="7 8">ALJD</strain>
    </source>
</reference>
<dbReference type="HAMAP" id="MF_00265">
    <property type="entry name" value="VapC_Nob1"/>
    <property type="match status" value="1"/>
</dbReference>
<dbReference type="InterPro" id="IPR002716">
    <property type="entry name" value="PIN_dom"/>
</dbReference>
<dbReference type="GO" id="GO:0016788">
    <property type="term" value="F:hydrolase activity, acting on ester bonds"/>
    <property type="evidence" value="ECO:0007669"/>
    <property type="project" value="InterPro"/>
</dbReference>
<protein>
    <recommendedName>
        <fullName evidence="5">Ribonuclease VapC</fullName>
        <shortName evidence="5">RNase VapC</shortName>
        <ecNumber evidence="5">3.1.-.-</ecNumber>
    </recommendedName>
    <alternativeName>
        <fullName evidence="5">Toxin VapC</fullName>
    </alternativeName>
</protein>
<dbReference type="InterPro" id="IPR022907">
    <property type="entry name" value="VapC_family"/>
</dbReference>
<dbReference type="EMBL" id="MVBK01000144">
    <property type="protein sequence ID" value="OOG20799.1"/>
    <property type="molecule type" value="Genomic_DNA"/>
</dbReference>
<organism evidence="7 8">
    <name type="scientific">Thioalkalivibrio denitrificans</name>
    <dbReference type="NCBI Taxonomy" id="108003"/>
    <lineage>
        <taxon>Bacteria</taxon>
        <taxon>Pseudomonadati</taxon>
        <taxon>Pseudomonadota</taxon>
        <taxon>Gammaproteobacteria</taxon>
        <taxon>Chromatiales</taxon>
        <taxon>Ectothiorhodospiraceae</taxon>
        <taxon>Thioalkalivibrio</taxon>
    </lineage>
</organism>
<proteinExistence type="inferred from homology"/>
<dbReference type="NCBIfam" id="TIGR00028">
    <property type="entry name" value="Mtu_PIN_fam"/>
    <property type="match status" value="1"/>
</dbReference>
<feature type="binding site" evidence="5">
    <location>
        <position position="6"/>
    </location>
    <ligand>
        <name>Mg(2+)</name>
        <dbReference type="ChEBI" id="CHEBI:18420"/>
    </ligand>
</feature>
<keyword evidence="5" id="KW-0800">Toxin</keyword>
<dbReference type="SUPFAM" id="SSF88723">
    <property type="entry name" value="PIN domain-like"/>
    <property type="match status" value="1"/>
</dbReference>
<feature type="domain" description="PIN" evidence="6">
    <location>
        <begin position="4"/>
        <end position="126"/>
    </location>
</feature>
<dbReference type="Proteomes" id="UP000189462">
    <property type="component" value="Unassembled WGS sequence"/>
</dbReference>
<keyword evidence="2 5" id="KW-0540">Nuclease</keyword>
<comment type="cofactor">
    <cofactor evidence="5">
        <name>Mg(2+)</name>
        <dbReference type="ChEBI" id="CHEBI:18420"/>
    </cofactor>
</comment>
<keyword evidence="3 5" id="KW-0479">Metal-binding</keyword>
<accession>A0A1V3N6S4</accession>
<dbReference type="RefSeq" id="WP_077280311.1">
    <property type="nucleotide sequence ID" value="NZ_MVBK01000144.1"/>
</dbReference>
<comment type="function">
    <text evidence="5">Toxic component of a toxin-antitoxin (TA) system. An RNase.</text>
</comment>
<evidence type="ECO:0000313" key="7">
    <source>
        <dbReference type="EMBL" id="OOG20799.1"/>
    </source>
</evidence>
<dbReference type="Pfam" id="PF01850">
    <property type="entry name" value="PIN"/>
    <property type="match status" value="1"/>
</dbReference>
<evidence type="ECO:0000313" key="8">
    <source>
        <dbReference type="Proteomes" id="UP000189462"/>
    </source>
</evidence>
<gene>
    <name evidence="5" type="primary">vapC</name>
    <name evidence="7" type="ORF">B1C78_16935</name>
</gene>
<evidence type="ECO:0000256" key="3">
    <source>
        <dbReference type="ARBA" id="ARBA00022723"/>
    </source>
</evidence>
<sequence>MRALLDVNVLIALMDRAHTMHRKAWSWLGREIAHGWSSCPITQNAVIRIMTQPAYPGHLPVPVVAHRLAEACASPDHRFLPDDISLLGIGSIDWRHVLGHRQVTDTYLLALAAHHGVRFVTFDRRISPQSLAGVDAHTLEVIG</sequence>
<name>A0A1V3N6S4_9GAMM</name>
<dbReference type="GO" id="GO:0090729">
    <property type="term" value="F:toxin activity"/>
    <property type="evidence" value="ECO:0007669"/>
    <property type="project" value="UniProtKB-KW"/>
</dbReference>
<evidence type="ECO:0000256" key="2">
    <source>
        <dbReference type="ARBA" id="ARBA00022722"/>
    </source>
</evidence>